<keyword evidence="3" id="KW-1185">Reference proteome</keyword>
<gene>
    <name evidence="2" type="ORF">J3D65DRAFT_310641</name>
</gene>
<feature type="region of interest" description="Disordered" evidence="1">
    <location>
        <begin position="182"/>
        <end position="201"/>
    </location>
</feature>
<evidence type="ECO:0000256" key="1">
    <source>
        <dbReference type="SAM" id="MobiDB-lite"/>
    </source>
</evidence>
<dbReference type="GeneID" id="92028171"/>
<feature type="compositionally biased region" description="Basic and acidic residues" evidence="1">
    <location>
        <begin position="66"/>
        <end position="83"/>
    </location>
</feature>
<name>A0ABR1M189_9PEZI</name>
<feature type="compositionally biased region" description="Basic and acidic residues" evidence="1">
    <location>
        <begin position="42"/>
        <end position="59"/>
    </location>
</feature>
<dbReference type="RefSeq" id="XP_066657361.1">
    <property type="nucleotide sequence ID" value="XM_066795265.1"/>
</dbReference>
<proteinExistence type="predicted"/>
<dbReference type="EMBL" id="JBBPEH010000004">
    <property type="protein sequence ID" value="KAK7540090.1"/>
    <property type="molecule type" value="Genomic_DNA"/>
</dbReference>
<protein>
    <submittedName>
        <fullName evidence="2">Uncharacterized protein</fullName>
    </submittedName>
</protein>
<accession>A0ABR1M189</accession>
<evidence type="ECO:0000313" key="3">
    <source>
        <dbReference type="Proteomes" id="UP001360953"/>
    </source>
</evidence>
<reference evidence="2 3" key="1">
    <citation type="submission" date="2024-04" db="EMBL/GenBank/DDBJ databases">
        <title>Phyllosticta paracitricarpa is synonymous to the EU quarantine fungus P. citricarpa based on phylogenomic analyses.</title>
        <authorList>
            <consortium name="Lawrence Berkeley National Laboratory"/>
            <person name="Van ingen-buijs V.A."/>
            <person name="Van westerhoven A.C."/>
            <person name="Haridas S."/>
            <person name="Skiadas P."/>
            <person name="Martin F."/>
            <person name="Groenewald J.Z."/>
            <person name="Crous P.W."/>
            <person name="Seidl M.F."/>
        </authorList>
    </citation>
    <scope>NUCLEOTIDE SEQUENCE [LARGE SCALE GENOMIC DNA]</scope>
    <source>
        <strain evidence="2 3">CPC 17464</strain>
    </source>
</reference>
<dbReference type="Proteomes" id="UP001360953">
    <property type="component" value="Unassembled WGS sequence"/>
</dbReference>
<evidence type="ECO:0000313" key="2">
    <source>
        <dbReference type="EMBL" id="KAK7540090.1"/>
    </source>
</evidence>
<sequence length="208" mass="22911">MAAPVPPEVSAGALGIRPSRQNTPLSPEASDAFEAGPPSPRQIHENKDSIRQAGEDEHPTGQPTSPRERCKEALQTDRVDGKRGEHHGRPAPAAPTTPINQTRVDPTTPLPPLAPKPRRKRTLSDLDVDEPSNRNVRRRLWDCRGRLSRAAALTAGSDPEQPPHSWEEGLLVTATAARRHVYRAPSPSPSPSQSLSRYRRRVLMRVKE</sequence>
<feature type="region of interest" description="Disordered" evidence="1">
    <location>
        <begin position="1"/>
        <end position="139"/>
    </location>
</feature>
<comment type="caution">
    <text evidence="2">The sequence shown here is derived from an EMBL/GenBank/DDBJ whole genome shotgun (WGS) entry which is preliminary data.</text>
</comment>
<organism evidence="2 3">
    <name type="scientific">Phyllosticta citribraziliensis</name>
    <dbReference type="NCBI Taxonomy" id="989973"/>
    <lineage>
        <taxon>Eukaryota</taxon>
        <taxon>Fungi</taxon>
        <taxon>Dikarya</taxon>
        <taxon>Ascomycota</taxon>
        <taxon>Pezizomycotina</taxon>
        <taxon>Dothideomycetes</taxon>
        <taxon>Dothideomycetes incertae sedis</taxon>
        <taxon>Botryosphaeriales</taxon>
        <taxon>Phyllostictaceae</taxon>
        <taxon>Phyllosticta</taxon>
    </lineage>
</organism>